<dbReference type="InterPro" id="IPR033880">
    <property type="entry name" value="SPFH_YdjI"/>
</dbReference>
<sequence length="459" mass="48422">MGFLKAAAGSLGGNLADQWKEMIYCDALDQTTLVAKGHKRSNDRTSNVKGDDNVISNGSLVIVNNGQCMIVVEQGKVVDLCAEPGEFVYDTTLAPSVFTGSLGKSVLDTFGNIGKRFTFGGDTGVDQRVYYFNTKEILGNKYGTANPIPFRVVDRNIGLDIDIAVRCNGEFSYKIVDPLLFFTNVCGNIEQSYDRSEIASQLKSELLTALQPAFARISAQGVRYSAVPAHTTEVAAALDEILTSKWTELRGIRIVSFGINAIAADEDDENLIKNLQKSAVMRDPSMAAAVLAGAQADAMVGAAHNEGNGGAFMAFAGMNMAQHAGGANSTDLFNLSQQNSQSAAYPGQHVTGAGYAPHTNQQPTPGAVPSATAAVAPAPIPSCSGAGAPSATAPAAASDAWICACGTTNTSRFCHECGSPKPAAPRYRCDKCGWVPEDQSKPPKFCPECGDRFDESDFS</sequence>
<evidence type="ECO:0000256" key="1">
    <source>
        <dbReference type="SAM" id="MobiDB-lite"/>
    </source>
</evidence>
<dbReference type="CDD" id="cd03408">
    <property type="entry name" value="SPFH_like_u1"/>
    <property type="match status" value="1"/>
</dbReference>
<dbReference type="Proteomes" id="UP000278632">
    <property type="component" value="Unassembled WGS sequence"/>
</dbReference>
<dbReference type="RefSeq" id="WP_123192451.1">
    <property type="nucleotide sequence ID" value="NZ_QICD01000015.1"/>
</dbReference>
<feature type="compositionally biased region" description="Low complexity" evidence="1">
    <location>
        <begin position="363"/>
        <end position="372"/>
    </location>
</feature>
<proteinExistence type="predicted"/>
<evidence type="ECO:0000259" key="2">
    <source>
        <dbReference type="Pfam" id="PF13421"/>
    </source>
</evidence>
<feature type="region of interest" description="Disordered" evidence="1">
    <location>
        <begin position="338"/>
        <end position="372"/>
    </location>
</feature>
<organism evidence="3 4">
    <name type="scientific">Paraeggerthella hongkongensis</name>
    <dbReference type="NCBI Taxonomy" id="230658"/>
    <lineage>
        <taxon>Bacteria</taxon>
        <taxon>Bacillati</taxon>
        <taxon>Actinomycetota</taxon>
        <taxon>Coriobacteriia</taxon>
        <taxon>Eggerthellales</taxon>
        <taxon>Eggerthellaceae</taxon>
        <taxon>Paraeggerthella</taxon>
    </lineage>
</organism>
<dbReference type="PANTHER" id="PTHR37826:SF2">
    <property type="entry name" value="ZINC-RIBBON DOMAIN-CONTAINING PROTEIN"/>
    <property type="match status" value="1"/>
</dbReference>
<protein>
    <submittedName>
        <fullName evidence="3">Virion core protein (Lumpy skin disease virus)</fullName>
    </submittedName>
</protein>
<evidence type="ECO:0000313" key="3">
    <source>
        <dbReference type="EMBL" id="RNL42970.1"/>
    </source>
</evidence>
<dbReference type="EMBL" id="QICD01000015">
    <property type="protein sequence ID" value="RNL42970.1"/>
    <property type="molecule type" value="Genomic_DNA"/>
</dbReference>
<dbReference type="AlphaFoldDB" id="A0A3N0B7T1"/>
<reference evidence="4" key="1">
    <citation type="submission" date="2018-05" db="EMBL/GenBank/DDBJ databases">
        <title>Genome Sequencing of selected type strains of the family Eggerthellaceae.</title>
        <authorList>
            <person name="Danylec N."/>
            <person name="Stoll D.A."/>
            <person name="Doetsch A."/>
            <person name="Huch M."/>
        </authorList>
    </citation>
    <scope>NUCLEOTIDE SEQUENCE [LARGE SCALE GENOMIC DNA]</scope>
    <source>
        <strain evidence="4">DSM 16106</strain>
    </source>
</reference>
<dbReference type="OrthoDB" id="9764015at2"/>
<keyword evidence="4" id="KW-1185">Reference proteome</keyword>
<comment type="caution">
    <text evidence="3">The sequence shown here is derived from an EMBL/GenBank/DDBJ whole genome shotgun (WGS) entry which is preliminary data.</text>
</comment>
<dbReference type="PANTHER" id="PTHR37826">
    <property type="entry name" value="FLOTILLIN BAND_7_5 DOMAIN PROTEIN"/>
    <property type="match status" value="1"/>
</dbReference>
<name>A0A3N0B7T1_9ACTN</name>
<dbReference type="CDD" id="cd00350">
    <property type="entry name" value="rubredoxin_like"/>
    <property type="match status" value="1"/>
</dbReference>
<dbReference type="Pfam" id="PF13421">
    <property type="entry name" value="Band_7_1"/>
    <property type="match status" value="1"/>
</dbReference>
<accession>A0A3N0B7T1</accession>
<evidence type="ECO:0000313" key="4">
    <source>
        <dbReference type="Proteomes" id="UP000278632"/>
    </source>
</evidence>
<gene>
    <name evidence="3" type="ORF">DMP08_08280</name>
</gene>
<feature type="domain" description="SPFH" evidence="2">
    <location>
        <begin position="52"/>
        <end position="273"/>
    </location>
</feature>